<keyword evidence="1" id="KW-0732">Signal</keyword>
<dbReference type="PANTHER" id="PTHR38589">
    <property type="entry name" value="BLR0621 PROTEIN"/>
    <property type="match status" value="1"/>
</dbReference>
<dbReference type="RefSeq" id="WP_094545838.1">
    <property type="nucleotide sequence ID" value="NZ_MQWB01000001.1"/>
</dbReference>
<keyword evidence="3" id="KW-1185">Reference proteome</keyword>
<dbReference type="Proteomes" id="UP000216446">
    <property type="component" value="Unassembled WGS sequence"/>
</dbReference>
<evidence type="ECO:0008006" key="4">
    <source>
        <dbReference type="Google" id="ProtNLM"/>
    </source>
</evidence>
<accession>A0A259TWM4</accession>
<dbReference type="PANTHER" id="PTHR38589:SF1">
    <property type="entry name" value="BLR0621 PROTEIN"/>
    <property type="match status" value="1"/>
</dbReference>
<evidence type="ECO:0000313" key="3">
    <source>
        <dbReference type="Proteomes" id="UP000216446"/>
    </source>
</evidence>
<dbReference type="OrthoDB" id="186490at2"/>
<organism evidence="2 3">
    <name type="scientific">Rubricoccus marinus</name>
    <dbReference type="NCBI Taxonomy" id="716817"/>
    <lineage>
        <taxon>Bacteria</taxon>
        <taxon>Pseudomonadati</taxon>
        <taxon>Rhodothermota</taxon>
        <taxon>Rhodothermia</taxon>
        <taxon>Rhodothermales</taxon>
        <taxon>Rubricoccaceae</taxon>
        <taxon>Rubricoccus</taxon>
    </lineage>
</organism>
<feature type="chain" id="PRO_5012875896" description="YkuD domain-containing protein" evidence="1">
    <location>
        <begin position="19"/>
        <end position="265"/>
    </location>
</feature>
<dbReference type="InParanoid" id="A0A259TWM4"/>
<feature type="signal peptide" evidence="1">
    <location>
        <begin position="1"/>
        <end position="18"/>
    </location>
</feature>
<name>A0A259TWM4_9BACT</name>
<dbReference type="AlphaFoldDB" id="A0A259TWM4"/>
<comment type="caution">
    <text evidence="2">The sequence shown here is derived from an EMBL/GenBank/DDBJ whole genome shotgun (WGS) entry which is preliminary data.</text>
</comment>
<gene>
    <name evidence="2" type="ORF">BSZ36_02945</name>
</gene>
<sequence>MRLLVLLALALLPLAGCAAQSVSLASGVSPIPTESRQLVFVTTPNWSATDGTLRTFERDVSNSGEPGPWREVGAATPTVVGRSGLGWGRGLHAPEAGVQKAEGDGRAPAGAFALSAAFGYADAEPTGLPYVQATPTLACVDDAASAFYNLVVDGAEVSKDWDSREQMRRPDNLYSLGVVVAHNGPGIAPDLAPAASGASPAPGAGSCIFLHVWRGPGSSTAGCTAMPSAALQRVMGWLDARERPVLVQLPAPEAARLREAWGLPE</sequence>
<proteinExistence type="predicted"/>
<protein>
    <recommendedName>
        <fullName evidence="4">YkuD domain-containing protein</fullName>
    </recommendedName>
</protein>
<reference evidence="2 3" key="1">
    <citation type="submission" date="2016-11" db="EMBL/GenBank/DDBJ databases">
        <title>Study of marine rhodopsin-containing bacteria.</title>
        <authorList>
            <person name="Yoshizawa S."/>
            <person name="Kumagai Y."/>
            <person name="Kogure K."/>
        </authorList>
    </citation>
    <scope>NUCLEOTIDE SEQUENCE [LARGE SCALE GENOMIC DNA]</scope>
    <source>
        <strain evidence="2 3">SG-29</strain>
    </source>
</reference>
<dbReference type="EMBL" id="MQWB01000001">
    <property type="protein sequence ID" value="OZC02027.1"/>
    <property type="molecule type" value="Genomic_DNA"/>
</dbReference>
<evidence type="ECO:0000256" key="1">
    <source>
        <dbReference type="SAM" id="SignalP"/>
    </source>
</evidence>
<evidence type="ECO:0000313" key="2">
    <source>
        <dbReference type="EMBL" id="OZC02027.1"/>
    </source>
</evidence>